<dbReference type="eggNOG" id="KOG3642">
    <property type="taxonomic scope" value="Eukaryota"/>
</dbReference>
<feature type="domain" description="G-protein coupled receptors family 1 profile" evidence="6">
    <location>
        <begin position="25"/>
        <end position="262"/>
    </location>
</feature>
<dbReference type="SUPFAM" id="SSF81321">
    <property type="entry name" value="Family A G protein-coupled receptor-like"/>
    <property type="match status" value="1"/>
</dbReference>
<evidence type="ECO:0000313" key="8">
    <source>
        <dbReference type="Proteomes" id="UP000008068"/>
    </source>
</evidence>
<keyword evidence="2 5" id="KW-0812">Transmembrane</keyword>
<evidence type="ECO:0000256" key="3">
    <source>
        <dbReference type="ARBA" id="ARBA00022989"/>
    </source>
</evidence>
<dbReference type="AlphaFoldDB" id="G0N8M4"/>
<dbReference type="GO" id="GO:0016020">
    <property type="term" value="C:membrane"/>
    <property type="evidence" value="ECO:0007669"/>
    <property type="project" value="UniProtKB-SubCell"/>
</dbReference>
<evidence type="ECO:0000256" key="1">
    <source>
        <dbReference type="ARBA" id="ARBA00004370"/>
    </source>
</evidence>
<protein>
    <submittedName>
        <fullName evidence="7">CBN-SRSX-31 protein</fullName>
    </submittedName>
</protein>
<evidence type="ECO:0000313" key="7">
    <source>
        <dbReference type="EMBL" id="EGT55361.1"/>
    </source>
</evidence>
<dbReference type="InterPro" id="IPR019424">
    <property type="entry name" value="7TM_GPCR_Srsx"/>
</dbReference>
<proteinExistence type="predicted"/>
<feature type="transmembrane region" description="Helical" evidence="5">
    <location>
        <begin position="80"/>
        <end position="102"/>
    </location>
</feature>
<name>G0N8M4_CAEBE</name>
<dbReference type="InParanoid" id="G0N8M4"/>
<organism evidence="8">
    <name type="scientific">Caenorhabditis brenneri</name>
    <name type="common">Nematode worm</name>
    <dbReference type="NCBI Taxonomy" id="135651"/>
    <lineage>
        <taxon>Eukaryota</taxon>
        <taxon>Metazoa</taxon>
        <taxon>Ecdysozoa</taxon>
        <taxon>Nematoda</taxon>
        <taxon>Chromadorea</taxon>
        <taxon>Rhabditida</taxon>
        <taxon>Rhabditina</taxon>
        <taxon>Rhabditomorpha</taxon>
        <taxon>Rhabditoidea</taxon>
        <taxon>Rhabditidae</taxon>
        <taxon>Peloderinae</taxon>
        <taxon>Caenorhabditis</taxon>
    </lineage>
</organism>
<feature type="transmembrane region" description="Helical" evidence="5">
    <location>
        <begin position="123"/>
        <end position="145"/>
    </location>
</feature>
<dbReference type="HOGENOM" id="CLU_079993_0_0_1"/>
<dbReference type="OrthoDB" id="5820127at2759"/>
<dbReference type="STRING" id="135651.G0N8M4"/>
<keyword evidence="4 5" id="KW-0472">Membrane</keyword>
<reference evidence="8" key="1">
    <citation type="submission" date="2011-07" db="EMBL/GenBank/DDBJ databases">
        <authorList>
            <consortium name="Caenorhabditis brenneri Sequencing and Analysis Consortium"/>
            <person name="Wilson R.K."/>
        </authorList>
    </citation>
    <scope>NUCLEOTIDE SEQUENCE [LARGE SCALE GENOMIC DNA]</scope>
    <source>
        <strain evidence="8">PB2801</strain>
    </source>
</reference>
<dbReference type="PANTHER" id="PTHR23360">
    <property type="entry name" value="G-PROTEIN COUPLED RECEPTORS FAMILY 1 PROFILE DOMAIN-CONTAINING PROTEIN-RELATED"/>
    <property type="match status" value="1"/>
</dbReference>
<sequence length="308" mass="34534">MIESNWPLVPVALFYLVCAIVGVIGNGIMVVVFWKESKFKLPIYYLITLNCLADLFHVSGHFVFNYQLFAEETSSQATCYFMLFHTAIGFCISGPLLLAIGIDRLIACRFPISYRTLLSHGTLYLCAQLLFPISFTVVLMIYGYQLIDYNSQIVCMAPLALPRKVFGYFTYASNAINVGIVVVYVYTYIVLRGYKERDLNRMQYVFKSISLTVIIVLIGWCTVTVGNTVAIGLIENRKTSEIVSIHAGFGVNISCSINIFVFYAINSEYRSGIRRLFGMKILSSDISKSDPSGTTKRMSLVAPATLQF</sequence>
<dbReference type="SMART" id="SM01381">
    <property type="entry name" value="7TM_GPCR_Srsx"/>
    <property type="match status" value="1"/>
</dbReference>
<evidence type="ECO:0000259" key="6">
    <source>
        <dbReference type="PROSITE" id="PS50262"/>
    </source>
</evidence>
<evidence type="ECO:0000256" key="2">
    <source>
        <dbReference type="ARBA" id="ARBA00022692"/>
    </source>
</evidence>
<gene>
    <name evidence="7" type="primary">Cbn-srsx-31</name>
    <name evidence="7" type="ORF">CAEBREN_18300</name>
</gene>
<dbReference type="OMA" id="HFVFNYQ"/>
<dbReference type="Pfam" id="PF10320">
    <property type="entry name" value="7TM_GPCR_Srsx"/>
    <property type="match status" value="1"/>
</dbReference>
<dbReference type="Gene3D" id="1.20.1070.10">
    <property type="entry name" value="Rhodopsin 7-helix transmembrane proteins"/>
    <property type="match status" value="1"/>
</dbReference>
<accession>G0N8M4</accession>
<feature type="transmembrane region" description="Helical" evidence="5">
    <location>
        <begin position="245"/>
        <end position="265"/>
    </location>
</feature>
<dbReference type="EMBL" id="GL379850">
    <property type="protein sequence ID" value="EGT55361.1"/>
    <property type="molecule type" value="Genomic_DNA"/>
</dbReference>
<dbReference type="GO" id="GO:0004930">
    <property type="term" value="F:G protein-coupled receptor activity"/>
    <property type="evidence" value="ECO:0007669"/>
    <property type="project" value="InterPro"/>
</dbReference>
<feature type="transmembrane region" description="Helical" evidence="5">
    <location>
        <begin position="41"/>
        <end position="60"/>
    </location>
</feature>
<dbReference type="CDD" id="cd00637">
    <property type="entry name" value="7tm_classA_rhodopsin-like"/>
    <property type="match status" value="1"/>
</dbReference>
<dbReference type="FunCoup" id="G0N8M4">
    <property type="interactions" value="7"/>
</dbReference>
<dbReference type="InterPro" id="IPR000276">
    <property type="entry name" value="GPCR_Rhodpsn"/>
</dbReference>
<feature type="transmembrane region" description="Helical" evidence="5">
    <location>
        <begin position="165"/>
        <end position="191"/>
    </location>
</feature>
<dbReference type="PROSITE" id="PS50262">
    <property type="entry name" value="G_PROTEIN_RECEP_F1_2"/>
    <property type="match status" value="1"/>
</dbReference>
<evidence type="ECO:0000256" key="4">
    <source>
        <dbReference type="ARBA" id="ARBA00023136"/>
    </source>
</evidence>
<keyword evidence="8" id="KW-1185">Reference proteome</keyword>
<dbReference type="PANTHER" id="PTHR23360:SF74">
    <property type="entry name" value="G-PROTEIN COUPLED RECEPTORS FAMILY 1 PROFILE DOMAIN-CONTAINING PROTEIN"/>
    <property type="match status" value="1"/>
</dbReference>
<dbReference type="InterPro" id="IPR047130">
    <property type="entry name" value="7TM_GPCR_Srsx_nematod"/>
</dbReference>
<comment type="subcellular location">
    <subcellularLocation>
        <location evidence="1">Membrane</location>
    </subcellularLocation>
</comment>
<evidence type="ECO:0000256" key="5">
    <source>
        <dbReference type="SAM" id="Phobius"/>
    </source>
</evidence>
<feature type="transmembrane region" description="Helical" evidence="5">
    <location>
        <begin position="12"/>
        <end position="34"/>
    </location>
</feature>
<feature type="transmembrane region" description="Helical" evidence="5">
    <location>
        <begin position="211"/>
        <end position="233"/>
    </location>
</feature>
<dbReference type="InterPro" id="IPR017452">
    <property type="entry name" value="GPCR_Rhodpsn_7TM"/>
</dbReference>
<keyword evidence="3 5" id="KW-1133">Transmembrane helix</keyword>
<dbReference type="Proteomes" id="UP000008068">
    <property type="component" value="Unassembled WGS sequence"/>
</dbReference>